<keyword evidence="1" id="KW-0479">Metal-binding</keyword>
<evidence type="ECO:0000256" key="2">
    <source>
        <dbReference type="ARBA" id="ARBA00022771"/>
    </source>
</evidence>
<organism evidence="6 7">
    <name type="scientific">Odynerus spinipes</name>
    <dbReference type="NCBI Taxonomy" id="1348599"/>
    <lineage>
        <taxon>Eukaryota</taxon>
        <taxon>Metazoa</taxon>
        <taxon>Ecdysozoa</taxon>
        <taxon>Arthropoda</taxon>
        <taxon>Hexapoda</taxon>
        <taxon>Insecta</taxon>
        <taxon>Pterygota</taxon>
        <taxon>Neoptera</taxon>
        <taxon>Endopterygota</taxon>
        <taxon>Hymenoptera</taxon>
        <taxon>Apocrita</taxon>
        <taxon>Aculeata</taxon>
        <taxon>Vespoidea</taxon>
        <taxon>Vespidae</taxon>
        <taxon>Eumeninae</taxon>
        <taxon>Odynerus</taxon>
    </lineage>
</organism>
<feature type="region of interest" description="Disordered" evidence="4">
    <location>
        <begin position="287"/>
        <end position="384"/>
    </location>
</feature>
<dbReference type="GO" id="GO:0008270">
    <property type="term" value="F:zinc ion binding"/>
    <property type="evidence" value="ECO:0007669"/>
    <property type="project" value="UniProtKB-KW"/>
</dbReference>
<reference evidence="6" key="2">
    <citation type="journal article" date="2023" name="Commun. Biol.">
        <title>Intrasexual cuticular hydrocarbon dimorphism in a wasp sheds light on hydrocarbon biosynthesis genes in Hymenoptera.</title>
        <authorList>
            <person name="Moris V.C."/>
            <person name="Podsiadlowski L."/>
            <person name="Martin S."/>
            <person name="Oeyen J.P."/>
            <person name="Donath A."/>
            <person name="Petersen M."/>
            <person name="Wilbrandt J."/>
            <person name="Misof B."/>
            <person name="Liedtke D."/>
            <person name="Thamm M."/>
            <person name="Scheiner R."/>
            <person name="Schmitt T."/>
            <person name="Niehuis O."/>
        </authorList>
    </citation>
    <scope>NUCLEOTIDE SEQUENCE</scope>
    <source>
        <strain evidence="6">GBR_01_08_01A</strain>
    </source>
</reference>
<feature type="compositionally biased region" description="Basic and acidic residues" evidence="4">
    <location>
        <begin position="309"/>
        <end position="318"/>
    </location>
</feature>
<evidence type="ECO:0000313" key="7">
    <source>
        <dbReference type="Proteomes" id="UP001258017"/>
    </source>
</evidence>
<dbReference type="InterPro" id="IPR022776">
    <property type="entry name" value="TRM13/UPF0224_CHHC_Znf_dom"/>
</dbReference>
<dbReference type="InterPro" id="IPR036236">
    <property type="entry name" value="Znf_C2H2_sf"/>
</dbReference>
<dbReference type="EMBL" id="JAIFRP010000030">
    <property type="protein sequence ID" value="KAK2583368.1"/>
    <property type="molecule type" value="Genomic_DNA"/>
</dbReference>
<comment type="caution">
    <text evidence="6">The sequence shown here is derived from an EMBL/GenBank/DDBJ whole genome shotgun (WGS) entry which is preliminary data.</text>
</comment>
<dbReference type="PROSITE" id="PS51800">
    <property type="entry name" value="ZF_CHHC_U11_48K"/>
    <property type="match status" value="1"/>
</dbReference>
<sequence length="384" mass="45535">MDEREKKLQEFDDFTKNIKKDIADITSSLGWTVESIFQDNKNYLTCPYDSSHRITEQCLDTHLPACQWKAEGYGELDVPFPESALPSNAPSSLQFDEELQDEVLRKAKEQNPEMQTEDYECLGQRLIPRTSTRFISDFTSDERKALYEYVITHTVKPDIGRDITDINKPKPQDKDNKEMSLLELLVQERNLKRRRAKHRGVHTNKKSHIEILREVINQQMEIYTDYISEQQDVPPAENTYCSEQNLSTDSQKRQLLVTNYSEKPSVSAYFSPNEKNGHHQINTVCDQQQESMVDKTYSRSLKYKKHERRSPYPKETSKKAKRSEHRHRSRSRDHKSHKKHKHKSKDRHVKRKHKSRDRDRSSQERSRSKYSDVRTKDSYWSRDR</sequence>
<protein>
    <recommendedName>
        <fullName evidence="5">CHHC U11-48K-type domain-containing protein</fullName>
    </recommendedName>
</protein>
<feature type="domain" description="CHHC U11-48K-type" evidence="5">
    <location>
        <begin position="43"/>
        <end position="70"/>
    </location>
</feature>
<keyword evidence="2" id="KW-0863">Zinc-finger</keyword>
<dbReference type="AlphaFoldDB" id="A0AAD9VQL2"/>
<feature type="compositionally biased region" description="Basic and acidic residues" evidence="4">
    <location>
        <begin position="356"/>
        <end position="384"/>
    </location>
</feature>
<gene>
    <name evidence="6" type="ORF">KPH14_009360</name>
</gene>
<dbReference type="Proteomes" id="UP001258017">
    <property type="component" value="Unassembled WGS sequence"/>
</dbReference>
<evidence type="ECO:0000313" key="6">
    <source>
        <dbReference type="EMBL" id="KAK2583368.1"/>
    </source>
</evidence>
<dbReference type="SUPFAM" id="SSF57667">
    <property type="entry name" value="beta-beta-alpha zinc fingers"/>
    <property type="match status" value="1"/>
</dbReference>
<evidence type="ECO:0000259" key="5">
    <source>
        <dbReference type="PROSITE" id="PS51800"/>
    </source>
</evidence>
<name>A0AAD9VQL2_9HYME</name>
<evidence type="ECO:0000256" key="1">
    <source>
        <dbReference type="ARBA" id="ARBA00022723"/>
    </source>
</evidence>
<feature type="compositionally biased region" description="Basic residues" evidence="4">
    <location>
        <begin position="319"/>
        <end position="355"/>
    </location>
</feature>
<keyword evidence="7" id="KW-1185">Reference proteome</keyword>
<keyword evidence="3" id="KW-0862">Zinc</keyword>
<evidence type="ECO:0000256" key="4">
    <source>
        <dbReference type="SAM" id="MobiDB-lite"/>
    </source>
</evidence>
<evidence type="ECO:0000256" key="3">
    <source>
        <dbReference type="ARBA" id="ARBA00022833"/>
    </source>
</evidence>
<accession>A0AAD9VQL2</accession>
<reference evidence="6" key="1">
    <citation type="submission" date="2021-08" db="EMBL/GenBank/DDBJ databases">
        <authorList>
            <person name="Misof B."/>
            <person name="Oliver O."/>
            <person name="Podsiadlowski L."/>
            <person name="Donath A."/>
            <person name="Peters R."/>
            <person name="Mayer C."/>
            <person name="Rust J."/>
            <person name="Gunkel S."/>
            <person name="Lesny P."/>
            <person name="Martin S."/>
            <person name="Oeyen J.P."/>
            <person name="Petersen M."/>
            <person name="Panagiotis P."/>
            <person name="Wilbrandt J."/>
            <person name="Tanja T."/>
        </authorList>
    </citation>
    <scope>NUCLEOTIDE SEQUENCE</scope>
    <source>
        <strain evidence="6">GBR_01_08_01A</strain>
        <tissue evidence="6">Thorax + abdomen</tissue>
    </source>
</reference>
<proteinExistence type="predicted"/>